<protein>
    <recommendedName>
        <fullName evidence="3">Protein kinase domain-containing protein</fullName>
    </recommendedName>
</protein>
<comment type="caution">
    <text evidence="1">The sequence shown here is derived from an EMBL/GenBank/DDBJ whole genome shotgun (WGS) entry which is preliminary data.</text>
</comment>
<dbReference type="HOGENOM" id="CLU_1384783_0_0_1"/>
<evidence type="ECO:0008006" key="3">
    <source>
        <dbReference type="Google" id="ProtNLM"/>
    </source>
</evidence>
<accession>A0A060SLI4</accession>
<evidence type="ECO:0000313" key="2">
    <source>
        <dbReference type="Proteomes" id="UP000029665"/>
    </source>
</evidence>
<proteinExistence type="predicted"/>
<evidence type="ECO:0000313" key="1">
    <source>
        <dbReference type="EMBL" id="CDO75046.1"/>
    </source>
</evidence>
<dbReference type="STRING" id="5643.A0A060SLI4"/>
<keyword evidence="2" id="KW-1185">Reference proteome</keyword>
<dbReference type="SUPFAM" id="SSF56112">
    <property type="entry name" value="Protein kinase-like (PK-like)"/>
    <property type="match status" value="1"/>
</dbReference>
<organism evidence="1 2">
    <name type="scientific">Pycnoporus cinnabarinus</name>
    <name type="common">Cinnabar-red polypore</name>
    <name type="synonym">Trametes cinnabarina</name>
    <dbReference type="NCBI Taxonomy" id="5643"/>
    <lineage>
        <taxon>Eukaryota</taxon>
        <taxon>Fungi</taxon>
        <taxon>Dikarya</taxon>
        <taxon>Basidiomycota</taxon>
        <taxon>Agaricomycotina</taxon>
        <taxon>Agaricomycetes</taxon>
        <taxon>Polyporales</taxon>
        <taxon>Polyporaceae</taxon>
        <taxon>Trametes</taxon>
    </lineage>
</organism>
<sequence>MYGCYAGDTDDGRTAILVLQYCGTPLKYKLRGYALELRTQVVRAVLAVHKAGLAHNDVHEHNILVSKDVQGEPQIVLIDFNLATNHFCTQQVDDIATYNCIPNSYTCTELEVVFKELAELVLPDSVKIFDKIVPLEMVTSASTVLEYTGIPESVDKLTTFEIAEDMLDASVGVHYRRLAQDAVPVLIEWDSDSGEDE</sequence>
<dbReference type="Proteomes" id="UP000029665">
    <property type="component" value="Unassembled WGS sequence"/>
</dbReference>
<name>A0A060SLI4_PYCCI</name>
<gene>
    <name evidence="1" type="ORF">BN946_scf184757.g1</name>
</gene>
<dbReference type="EMBL" id="CCBP010000235">
    <property type="protein sequence ID" value="CDO75046.1"/>
    <property type="molecule type" value="Genomic_DNA"/>
</dbReference>
<reference evidence="1" key="1">
    <citation type="submission" date="2014-01" db="EMBL/GenBank/DDBJ databases">
        <title>The genome of the white-rot fungus Pycnoporus cinnabarinus: a basidiomycete model with a versatile arsenal for lignocellulosic biomass breakdown.</title>
        <authorList>
            <person name="Levasseur A."/>
            <person name="Lomascolo A."/>
            <person name="Ruiz-Duenas F.J."/>
            <person name="Uzan E."/>
            <person name="Piumi F."/>
            <person name="Kues U."/>
            <person name="Ram A.F.J."/>
            <person name="Murat C."/>
            <person name="Haon M."/>
            <person name="Benoit I."/>
            <person name="Arfi Y."/>
            <person name="Chevret D."/>
            <person name="Drula E."/>
            <person name="Kwon M.J."/>
            <person name="Gouret P."/>
            <person name="Lesage-Meessen L."/>
            <person name="Lombard V."/>
            <person name="Mariette J."/>
            <person name="Noirot C."/>
            <person name="Park J."/>
            <person name="Patyshakuliyeva A."/>
            <person name="Wieneger R.A.B."/>
            <person name="Wosten H.A.B."/>
            <person name="Martin F."/>
            <person name="Coutinho P.M."/>
            <person name="de Vries R."/>
            <person name="Martinez A.T."/>
            <person name="Klopp C."/>
            <person name="Pontarotti P."/>
            <person name="Henrissat B."/>
            <person name="Record E."/>
        </authorList>
    </citation>
    <scope>NUCLEOTIDE SEQUENCE [LARGE SCALE GENOMIC DNA]</scope>
    <source>
        <strain evidence="1">BRFM137</strain>
    </source>
</reference>
<dbReference type="AlphaFoldDB" id="A0A060SLI4"/>
<dbReference type="Pfam" id="PF06293">
    <property type="entry name" value="Kdo"/>
    <property type="match status" value="1"/>
</dbReference>
<dbReference type="Gene3D" id="1.10.510.10">
    <property type="entry name" value="Transferase(Phosphotransferase) domain 1"/>
    <property type="match status" value="1"/>
</dbReference>
<dbReference type="InterPro" id="IPR011009">
    <property type="entry name" value="Kinase-like_dom_sf"/>
</dbReference>
<dbReference type="OrthoDB" id="3271031at2759"/>